<reference evidence="2 3" key="1">
    <citation type="submission" date="2016-03" db="EMBL/GenBank/DDBJ databases">
        <title>Complete genome sequence of Thermococcus profundus strain DT5432.</title>
        <authorList>
            <person name="Oger P.M."/>
        </authorList>
    </citation>
    <scope>NUCLEOTIDE SEQUENCE [LARGE SCALE GENOMIC DNA]</scope>
    <source>
        <strain evidence="2 3">DT 5432</strain>
    </source>
</reference>
<dbReference type="OrthoDB" id="94698at2157"/>
<dbReference type="Gene3D" id="1.10.10.10">
    <property type="entry name" value="Winged helix-like DNA-binding domain superfamily/Winged helix DNA-binding domain"/>
    <property type="match status" value="1"/>
</dbReference>
<dbReference type="EMBL" id="CP014862">
    <property type="protein sequence ID" value="ASJ03245.1"/>
    <property type="molecule type" value="Genomic_DNA"/>
</dbReference>
<dbReference type="InterPro" id="IPR036390">
    <property type="entry name" value="WH_DNA-bd_sf"/>
</dbReference>
<evidence type="ECO:0000259" key="1">
    <source>
        <dbReference type="Pfam" id="PF01978"/>
    </source>
</evidence>
<gene>
    <name evidence="2" type="ORF">A3L09_08250</name>
</gene>
<dbReference type="KEGG" id="tprf:A3L09_08250"/>
<accession>A0A2Z2MEZ0</accession>
<protein>
    <submittedName>
        <fullName evidence="2">TrmB family transcriptional regulator</fullName>
    </submittedName>
</protein>
<dbReference type="Proteomes" id="UP000250179">
    <property type="component" value="Chromosome"/>
</dbReference>
<dbReference type="InterPro" id="IPR011991">
    <property type="entry name" value="ArsR-like_HTH"/>
</dbReference>
<dbReference type="InterPro" id="IPR036388">
    <property type="entry name" value="WH-like_DNA-bd_sf"/>
</dbReference>
<proteinExistence type="predicted"/>
<evidence type="ECO:0000313" key="3">
    <source>
        <dbReference type="Proteomes" id="UP000250179"/>
    </source>
</evidence>
<evidence type="ECO:0000313" key="2">
    <source>
        <dbReference type="EMBL" id="ASJ03245.1"/>
    </source>
</evidence>
<dbReference type="Pfam" id="PF01978">
    <property type="entry name" value="TrmB"/>
    <property type="match status" value="1"/>
</dbReference>
<dbReference type="InterPro" id="IPR002831">
    <property type="entry name" value="Tscrpt_reg_TrmB_N"/>
</dbReference>
<keyword evidence="3" id="KW-1185">Reference proteome</keyword>
<dbReference type="GeneID" id="33320401"/>
<dbReference type="SUPFAM" id="SSF46785">
    <property type="entry name" value="Winged helix' DNA-binding domain"/>
    <property type="match status" value="1"/>
</dbReference>
<sequence>MEDVLRSLTKALKLFELGETEIRIYSLLQSEELTPRQIAKRLDISERVVREKLKHLLQLGLIERQLVDRGWLGYIYYAKNPGEAINELLKRLENVLQNIEETTARNLKG</sequence>
<dbReference type="AlphaFoldDB" id="A0A2Z2MEZ0"/>
<organism evidence="2 3">
    <name type="scientific">Thermococcus profundus</name>
    <dbReference type="NCBI Taxonomy" id="49899"/>
    <lineage>
        <taxon>Archaea</taxon>
        <taxon>Methanobacteriati</taxon>
        <taxon>Methanobacteriota</taxon>
        <taxon>Thermococci</taxon>
        <taxon>Thermococcales</taxon>
        <taxon>Thermococcaceae</taxon>
        <taxon>Thermococcus</taxon>
    </lineage>
</organism>
<name>A0A2Z2MEZ0_THEPR</name>
<dbReference type="CDD" id="cd00090">
    <property type="entry name" value="HTH_ARSR"/>
    <property type="match status" value="1"/>
</dbReference>
<feature type="domain" description="Transcription regulator TrmB N-terminal" evidence="1">
    <location>
        <begin position="12"/>
        <end position="81"/>
    </location>
</feature>
<dbReference type="RefSeq" id="WP_088858502.1">
    <property type="nucleotide sequence ID" value="NZ_CP014862.1"/>
</dbReference>